<proteinExistence type="predicted"/>
<name>A0A553R7E6_9TELE</name>
<dbReference type="AlphaFoldDB" id="A0A553R7E6"/>
<comment type="caution">
    <text evidence="2">The sequence shown here is derived from an EMBL/GenBank/DDBJ whole genome shotgun (WGS) entry which is preliminary data.</text>
</comment>
<feature type="region of interest" description="Disordered" evidence="1">
    <location>
        <begin position="64"/>
        <end position="93"/>
    </location>
</feature>
<dbReference type="Proteomes" id="UP000316079">
    <property type="component" value="Unassembled WGS sequence"/>
</dbReference>
<keyword evidence="3" id="KW-1185">Reference proteome</keyword>
<dbReference type="OrthoDB" id="8718684at2759"/>
<evidence type="ECO:0000256" key="1">
    <source>
        <dbReference type="SAM" id="MobiDB-lite"/>
    </source>
</evidence>
<feature type="compositionally biased region" description="Basic and acidic residues" evidence="1">
    <location>
        <begin position="75"/>
        <end position="93"/>
    </location>
</feature>
<accession>A0A553R7E6</accession>
<dbReference type="EMBL" id="SRMA01025189">
    <property type="protein sequence ID" value="TRY98111.1"/>
    <property type="molecule type" value="Genomic_DNA"/>
</dbReference>
<sequence>MATWKIVDMAKSKEDQLQRLNIQRETWCRVETPRNFWNLPQRKHFRCHLRSGCELGALQTARPEERSAWMTSSDEASHPERRHFEDQHYIHLV</sequence>
<organism evidence="2 3">
    <name type="scientific">Danionella cerebrum</name>
    <dbReference type="NCBI Taxonomy" id="2873325"/>
    <lineage>
        <taxon>Eukaryota</taxon>
        <taxon>Metazoa</taxon>
        <taxon>Chordata</taxon>
        <taxon>Craniata</taxon>
        <taxon>Vertebrata</taxon>
        <taxon>Euteleostomi</taxon>
        <taxon>Actinopterygii</taxon>
        <taxon>Neopterygii</taxon>
        <taxon>Teleostei</taxon>
        <taxon>Ostariophysi</taxon>
        <taxon>Cypriniformes</taxon>
        <taxon>Danionidae</taxon>
        <taxon>Danioninae</taxon>
        <taxon>Danionella</taxon>
    </lineage>
</organism>
<reference evidence="2 3" key="1">
    <citation type="journal article" date="2019" name="Sci. Data">
        <title>Hybrid genome assembly and annotation of Danionella translucida.</title>
        <authorList>
            <person name="Kadobianskyi M."/>
            <person name="Schulze L."/>
            <person name="Schuelke M."/>
            <person name="Judkewitz B."/>
        </authorList>
    </citation>
    <scope>NUCLEOTIDE SEQUENCE [LARGE SCALE GENOMIC DNA]</scope>
    <source>
        <strain evidence="2 3">Bolton</strain>
    </source>
</reference>
<gene>
    <name evidence="2" type="ORF">DNTS_028474</name>
</gene>
<evidence type="ECO:0000313" key="3">
    <source>
        <dbReference type="Proteomes" id="UP000316079"/>
    </source>
</evidence>
<protein>
    <submittedName>
        <fullName evidence="2">Uncharacterized protein</fullName>
    </submittedName>
</protein>
<evidence type="ECO:0000313" key="2">
    <source>
        <dbReference type="EMBL" id="TRY98111.1"/>
    </source>
</evidence>